<dbReference type="EMBL" id="JAUDFV010000132">
    <property type="protein sequence ID" value="KAL2728902.1"/>
    <property type="molecule type" value="Genomic_DNA"/>
</dbReference>
<keyword evidence="3" id="KW-1185">Reference proteome</keyword>
<evidence type="ECO:0000313" key="2">
    <source>
        <dbReference type="EMBL" id="KAL2728902.1"/>
    </source>
</evidence>
<protein>
    <submittedName>
        <fullName evidence="2">Uncharacterized protein</fullName>
    </submittedName>
</protein>
<evidence type="ECO:0000256" key="1">
    <source>
        <dbReference type="SAM" id="MobiDB-lite"/>
    </source>
</evidence>
<sequence length="131" mass="14379">MEEEKEKEEGRRNRRRRRRRTTTTTTTTMQKAITAIVMARCKAHSVVPSISRVLEQPLVVKWKEFLAKCNPIRDALSGFNVPIRMIVKVRAPNVVAVAVAIAVEATAAAAAAAAGQSAFYVTSKCGFLLHG</sequence>
<feature type="region of interest" description="Disordered" evidence="1">
    <location>
        <begin position="1"/>
        <end position="27"/>
    </location>
</feature>
<accession>A0ABD2B862</accession>
<gene>
    <name evidence="2" type="ORF">V1478_006534</name>
</gene>
<comment type="caution">
    <text evidence="2">The sequence shown here is derived from an EMBL/GenBank/DDBJ whole genome shotgun (WGS) entry which is preliminary data.</text>
</comment>
<proteinExistence type="predicted"/>
<dbReference type="AlphaFoldDB" id="A0ABD2B862"/>
<reference evidence="2 3" key="1">
    <citation type="journal article" date="2024" name="Ann. Entomol. Soc. Am.">
        <title>Genomic analyses of the southern and eastern yellowjacket wasps (Hymenoptera: Vespidae) reveal evolutionary signatures of social life.</title>
        <authorList>
            <person name="Catto M.A."/>
            <person name="Caine P.B."/>
            <person name="Orr S.E."/>
            <person name="Hunt B.G."/>
            <person name="Goodisman M.A.D."/>
        </authorList>
    </citation>
    <scope>NUCLEOTIDE SEQUENCE [LARGE SCALE GENOMIC DNA]</scope>
    <source>
        <strain evidence="2">233</strain>
        <tissue evidence="2">Head and thorax</tissue>
    </source>
</reference>
<name>A0ABD2B862_VESSQ</name>
<organism evidence="2 3">
    <name type="scientific">Vespula squamosa</name>
    <name type="common">Southern yellow jacket</name>
    <name type="synonym">Wasp</name>
    <dbReference type="NCBI Taxonomy" id="30214"/>
    <lineage>
        <taxon>Eukaryota</taxon>
        <taxon>Metazoa</taxon>
        <taxon>Ecdysozoa</taxon>
        <taxon>Arthropoda</taxon>
        <taxon>Hexapoda</taxon>
        <taxon>Insecta</taxon>
        <taxon>Pterygota</taxon>
        <taxon>Neoptera</taxon>
        <taxon>Endopterygota</taxon>
        <taxon>Hymenoptera</taxon>
        <taxon>Apocrita</taxon>
        <taxon>Aculeata</taxon>
        <taxon>Vespoidea</taxon>
        <taxon>Vespidae</taxon>
        <taxon>Vespinae</taxon>
        <taxon>Vespula</taxon>
    </lineage>
</organism>
<dbReference type="Proteomes" id="UP001607302">
    <property type="component" value="Unassembled WGS sequence"/>
</dbReference>
<feature type="compositionally biased region" description="Basic residues" evidence="1">
    <location>
        <begin position="12"/>
        <end position="21"/>
    </location>
</feature>
<evidence type="ECO:0000313" key="3">
    <source>
        <dbReference type="Proteomes" id="UP001607302"/>
    </source>
</evidence>